<comment type="caution">
    <text evidence="2">The sequence shown here is derived from an EMBL/GenBank/DDBJ whole genome shotgun (WGS) entry which is preliminary data.</text>
</comment>
<proteinExistence type="predicted"/>
<sequence length="92" mass="10403">MNAKDNTKKKNPLYHVSSDGKDVESVDGVLELLIKKLGLDPVIAMLEGVLNFLSEQVKSYAMFSAIKDLYDQLLEKLMNLYARVRPLLEFVS</sequence>
<feature type="region of interest" description="Disordered" evidence="1">
    <location>
        <begin position="1"/>
        <end position="21"/>
    </location>
</feature>
<organism evidence="2 3">
    <name type="scientific">Halobacteriovorax marinus</name>
    <dbReference type="NCBI Taxonomy" id="97084"/>
    <lineage>
        <taxon>Bacteria</taxon>
        <taxon>Pseudomonadati</taxon>
        <taxon>Bdellovibrionota</taxon>
        <taxon>Bacteriovoracia</taxon>
        <taxon>Bacteriovoracales</taxon>
        <taxon>Halobacteriovoraceae</taxon>
        <taxon>Halobacteriovorax</taxon>
    </lineage>
</organism>
<protein>
    <submittedName>
        <fullName evidence="2">Uncharacterized protein</fullName>
    </submittedName>
</protein>
<evidence type="ECO:0000313" key="2">
    <source>
        <dbReference type="EMBL" id="OUR97300.1"/>
    </source>
</evidence>
<dbReference type="Proteomes" id="UP000196531">
    <property type="component" value="Unassembled WGS sequence"/>
</dbReference>
<reference evidence="3" key="1">
    <citation type="journal article" date="2017" name="Proc. Natl. Acad. Sci. U.S.A.">
        <title>Simulation of Deepwater Horizon oil plume reveals substrate specialization within a complex community of hydrocarbon-degraders.</title>
        <authorList>
            <person name="Hu P."/>
            <person name="Dubinsky E.A."/>
            <person name="Probst A.J."/>
            <person name="Wang J."/>
            <person name="Sieber C.M.K."/>
            <person name="Tom L.M."/>
            <person name="Gardinali P."/>
            <person name="Banfield J.F."/>
            <person name="Atlas R.M."/>
            <person name="Andersen G.L."/>
        </authorList>
    </citation>
    <scope>NUCLEOTIDE SEQUENCE [LARGE SCALE GENOMIC DNA]</scope>
</reference>
<gene>
    <name evidence="2" type="ORF">A9Q84_13320</name>
</gene>
<accession>A0A1Y5FEI0</accession>
<evidence type="ECO:0000256" key="1">
    <source>
        <dbReference type="SAM" id="MobiDB-lite"/>
    </source>
</evidence>
<evidence type="ECO:0000313" key="3">
    <source>
        <dbReference type="Proteomes" id="UP000196531"/>
    </source>
</evidence>
<name>A0A1Y5FEI0_9BACT</name>
<dbReference type="EMBL" id="MAAO01000006">
    <property type="protein sequence ID" value="OUR97300.1"/>
    <property type="molecule type" value="Genomic_DNA"/>
</dbReference>
<dbReference type="AlphaFoldDB" id="A0A1Y5FEI0"/>